<evidence type="ECO:0000256" key="2">
    <source>
        <dbReference type="SAM" id="Phobius"/>
    </source>
</evidence>
<feature type="compositionally biased region" description="Pro residues" evidence="1">
    <location>
        <begin position="542"/>
        <end position="587"/>
    </location>
</feature>
<keyword evidence="2" id="KW-0812">Transmembrane</keyword>
<name>A0A3N4K3G9_9PEZI</name>
<keyword evidence="4" id="KW-1185">Reference proteome</keyword>
<dbReference type="OrthoDB" id="3540210at2759"/>
<dbReference type="Proteomes" id="UP000276215">
    <property type="component" value="Unassembled WGS sequence"/>
</dbReference>
<feature type="compositionally biased region" description="Low complexity" evidence="1">
    <location>
        <begin position="608"/>
        <end position="622"/>
    </location>
</feature>
<sequence length="654" mass="70355">MLGFNYPSHLTFRKKTTCAPIRTEPFKLEEKPTPRQASYFLGDAERWHEQPSLYHTAELGTNRAEYAIRAITEDITYRFHKSLQRDDAHVCVIALNSGNSLTHKPADDPMFSAHRAPPWNIPTVWEGDIFLPDYPVTFTGYIDQFEFCNVMSKNCTGLLSAGSFIPDPEGWGLKWQTSAGVEVAVNFDSVRGPSDPVGAKMALILSHWFSLATIDKIILNRGSSAIENRMASPGLRFFSVKEPWKLEVETWFGVSLAKLQMSPLELVLGMPWEDGKMEGLQQVLPREWIRDLCDMVKLRSPGHTSLNVSGLVFIFVLCVTIVLASMAAELFGVLSPTLHRALHSALPADFHGRKSGVDWKGSGSRASRIDYIPVAKGELQTPRVELALRNGQRRAEIYYGAKSAADSEPANIDDDFAYMLVVGWRAWHGGIMYYTKRIWELISKGFTKVLVHLLNVINWAAGRIQGLRRPAIQLGQNNQLGNISNPNSVVPILAPTPLLVAAPTSPAVIAPTPSAPPTPAVPSSPASLPVSSPTLASTTIPVPAPTSPSSPAPAPVVSLAPPPSAASPAPAPAPPSVIISPPTPSPAAPASTPALQAPVISTPPPSATPTNSAAIHTTASSSWPPPAPPIQSQPEINITPTTSISNCTGSSKSG</sequence>
<keyword evidence="2" id="KW-1133">Transmembrane helix</keyword>
<feature type="compositionally biased region" description="Polar residues" evidence="1">
    <location>
        <begin position="635"/>
        <end position="654"/>
    </location>
</feature>
<evidence type="ECO:0000313" key="3">
    <source>
        <dbReference type="EMBL" id="RPB04883.1"/>
    </source>
</evidence>
<dbReference type="EMBL" id="ML120356">
    <property type="protein sequence ID" value="RPB04883.1"/>
    <property type="molecule type" value="Genomic_DNA"/>
</dbReference>
<gene>
    <name evidence="3" type="ORF">L873DRAFT_1786053</name>
</gene>
<protein>
    <submittedName>
        <fullName evidence="3">Uncharacterized protein</fullName>
    </submittedName>
</protein>
<feature type="compositionally biased region" description="Pro residues" evidence="1">
    <location>
        <begin position="513"/>
        <end position="522"/>
    </location>
</feature>
<feature type="region of interest" description="Disordered" evidence="1">
    <location>
        <begin position="511"/>
        <end position="654"/>
    </location>
</feature>
<dbReference type="PANTHER" id="PTHR24216:SF65">
    <property type="entry name" value="PAXILLIN-LIKE PROTEIN 1"/>
    <property type="match status" value="1"/>
</dbReference>
<proteinExistence type="predicted"/>
<accession>A0A3N4K3G9</accession>
<dbReference type="PANTHER" id="PTHR24216">
    <property type="entry name" value="PAXILLIN-RELATED"/>
    <property type="match status" value="1"/>
</dbReference>
<dbReference type="STRING" id="1336337.A0A3N4K3G9"/>
<organism evidence="3 4">
    <name type="scientific">Choiromyces venosus 120613-1</name>
    <dbReference type="NCBI Taxonomy" id="1336337"/>
    <lineage>
        <taxon>Eukaryota</taxon>
        <taxon>Fungi</taxon>
        <taxon>Dikarya</taxon>
        <taxon>Ascomycota</taxon>
        <taxon>Pezizomycotina</taxon>
        <taxon>Pezizomycetes</taxon>
        <taxon>Pezizales</taxon>
        <taxon>Tuberaceae</taxon>
        <taxon>Choiromyces</taxon>
    </lineage>
</organism>
<dbReference type="PRINTS" id="PR01217">
    <property type="entry name" value="PRICHEXTENSN"/>
</dbReference>
<feature type="compositionally biased region" description="Low complexity" evidence="1">
    <location>
        <begin position="523"/>
        <end position="541"/>
    </location>
</feature>
<evidence type="ECO:0000313" key="4">
    <source>
        <dbReference type="Proteomes" id="UP000276215"/>
    </source>
</evidence>
<evidence type="ECO:0000256" key="1">
    <source>
        <dbReference type="SAM" id="MobiDB-lite"/>
    </source>
</evidence>
<keyword evidence="2" id="KW-0472">Membrane</keyword>
<feature type="transmembrane region" description="Helical" evidence="2">
    <location>
        <begin position="310"/>
        <end position="334"/>
    </location>
</feature>
<dbReference type="AlphaFoldDB" id="A0A3N4K3G9"/>
<reference evidence="3 4" key="1">
    <citation type="journal article" date="2018" name="Nat. Ecol. Evol.">
        <title>Pezizomycetes genomes reveal the molecular basis of ectomycorrhizal truffle lifestyle.</title>
        <authorList>
            <person name="Murat C."/>
            <person name="Payen T."/>
            <person name="Noel B."/>
            <person name="Kuo A."/>
            <person name="Morin E."/>
            <person name="Chen J."/>
            <person name="Kohler A."/>
            <person name="Krizsan K."/>
            <person name="Balestrini R."/>
            <person name="Da Silva C."/>
            <person name="Montanini B."/>
            <person name="Hainaut M."/>
            <person name="Levati E."/>
            <person name="Barry K.W."/>
            <person name="Belfiori B."/>
            <person name="Cichocki N."/>
            <person name="Clum A."/>
            <person name="Dockter R.B."/>
            <person name="Fauchery L."/>
            <person name="Guy J."/>
            <person name="Iotti M."/>
            <person name="Le Tacon F."/>
            <person name="Lindquist E.A."/>
            <person name="Lipzen A."/>
            <person name="Malagnac F."/>
            <person name="Mello A."/>
            <person name="Molinier V."/>
            <person name="Miyauchi S."/>
            <person name="Poulain J."/>
            <person name="Riccioni C."/>
            <person name="Rubini A."/>
            <person name="Sitrit Y."/>
            <person name="Splivallo R."/>
            <person name="Traeger S."/>
            <person name="Wang M."/>
            <person name="Zifcakova L."/>
            <person name="Wipf D."/>
            <person name="Zambonelli A."/>
            <person name="Paolocci F."/>
            <person name="Nowrousian M."/>
            <person name="Ottonello S."/>
            <person name="Baldrian P."/>
            <person name="Spatafora J.W."/>
            <person name="Henrissat B."/>
            <person name="Nagy L.G."/>
            <person name="Aury J.M."/>
            <person name="Wincker P."/>
            <person name="Grigoriev I.V."/>
            <person name="Bonfante P."/>
            <person name="Martin F.M."/>
        </authorList>
    </citation>
    <scope>NUCLEOTIDE SEQUENCE [LARGE SCALE GENOMIC DNA]</scope>
    <source>
        <strain evidence="3 4">120613-1</strain>
    </source>
</reference>